<keyword evidence="3" id="KW-1185">Reference proteome</keyword>
<dbReference type="InterPro" id="IPR024344">
    <property type="entry name" value="MDMPI_metal-binding"/>
</dbReference>
<keyword evidence="2" id="KW-0413">Isomerase</keyword>
<dbReference type="PANTHER" id="PTHR40758:SF1">
    <property type="entry name" value="CONSERVED PROTEIN"/>
    <property type="match status" value="1"/>
</dbReference>
<organism evidence="2 3">
    <name type="scientific">Microbacterium elymi</name>
    <dbReference type="NCBI Taxonomy" id="2909587"/>
    <lineage>
        <taxon>Bacteria</taxon>
        <taxon>Bacillati</taxon>
        <taxon>Actinomycetota</taxon>
        <taxon>Actinomycetes</taxon>
        <taxon>Micrococcales</taxon>
        <taxon>Microbacteriaceae</taxon>
        <taxon>Microbacterium</taxon>
    </lineage>
</organism>
<accession>A0ABY5NM47</accession>
<dbReference type="EMBL" id="CP091139">
    <property type="protein sequence ID" value="UUT36220.1"/>
    <property type="molecule type" value="Genomic_DNA"/>
</dbReference>
<sequence length="241" mass="26386">MALLARVTAAFDAEIEHHAPTASIAWDAWPTVSDLIGHLGQIHLWAARIVRTGNNVPRKTLPPPPVGDRRRWYGDCRRELLAALTETPPERPCWVLGESAEGEARFWSRRLVYESVKHLTDLRAAGGASWRPAPELAPVDYADGIDELFEVFLPRSRPSLDPLPEPVTLAATDIDRTWTIARDWRAADAAPAAGGSRVTASVADLALFMWERADPGRQPERFLIEGGDAAVAALANASVHP</sequence>
<protein>
    <submittedName>
        <fullName evidence="2">Maleylpyruvate isomerase N-terminal domain-containing protein</fullName>
    </submittedName>
</protein>
<dbReference type="PANTHER" id="PTHR40758">
    <property type="entry name" value="CONSERVED PROTEIN"/>
    <property type="match status" value="1"/>
</dbReference>
<gene>
    <name evidence="2" type="ORF">L2X98_24735</name>
</gene>
<evidence type="ECO:0000259" key="1">
    <source>
        <dbReference type="Pfam" id="PF11716"/>
    </source>
</evidence>
<dbReference type="Pfam" id="PF11716">
    <property type="entry name" value="MDMPI_N"/>
    <property type="match status" value="1"/>
</dbReference>
<feature type="domain" description="Mycothiol-dependent maleylpyruvate isomerase metal-binding" evidence="1">
    <location>
        <begin position="6"/>
        <end position="123"/>
    </location>
</feature>
<proteinExistence type="predicted"/>
<dbReference type="Proteomes" id="UP001054811">
    <property type="component" value="Chromosome"/>
</dbReference>
<dbReference type="GO" id="GO:0016853">
    <property type="term" value="F:isomerase activity"/>
    <property type="evidence" value="ECO:0007669"/>
    <property type="project" value="UniProtKB-KW"/>
</dbReference>
<name>A0ABY5NM47_9MICO</name>
<evidence type="ECO:0000313" key="3">
    <source>
        <dbReference type="Proteomes" id="UP001054811"/>
    </source>
</evidence>
<dbReference type="RefSeq" id="WP_259612869.1">
    <property type="nucleotide sequence ID" value="NZ_CP091139.2"/>
</dbReference>
<reference evidence="2" key="1">
    <citation type="submission" date="2022-01" db="EMBL/GenBank/DDBJ databases">
        <title>Microbacterium eymi and Microbacterium rhizovicinus sp. nov., isolated from the rhizospheric soil of Elymus tsukushiensis, a plant native to the Dokdo Islands, Republic of Korea.</title>
        <authorList>
            <person name="Hwang Y.J."/>
        </authorList>
    </citation>
    <scope>NUCLEOTIDE SEQUENCE</scope>
    <source>
        <strain evidence="2">KUDC0405</strain>
    </source>
</reference>
<evidence type="ECO:0000313" key="2">
    <source>
        <dbReference type="EMBL" id="UUT36220.1"/>
    </source>
</evidence>